<name>A0A818PN79_9BILA</name>
<dbReference type="Proteomes" id="UP000663872">
    <property type="component" value="Unassembled WGS sequence"/>
</dbReference>
<dbReference type="EMBL" id="CAJNXB010005485">
    <property type="protein sequence ID" value="CAF3427194.1"/>
    <property type="molecule type" value="Genomic_DNA"/>
</dbReference>
<evidence type="ECO:0000313" key="5">
    <source>
        <dbReference type="Proteomes" id="UP000663833"/>
    </source>
</evidence>
<accession>A0A818PN79</accession>
<dbReference type="EMBL" id="CAJNYD010004707">
    <property type="protein sequence ID" value="CAF3625763.1"/>
    <property type="molecule type" value="Genomic_DNA"/>
</dbReference>
<dbReference type="EMBL" id="CAJNYT010000694">
    <property type="protein sequence ID" value="CAF3364131.1"/>
    <property type="molecule type" value="Genomic_DNA"/>
</dbReference>
<evidence type="ECO:0000313" key="3">
    <source>
        <dbReference type="EMBL" id="CAF3427194.1"/>
    </source>
</evidence>
<gene>
    <name evidence="2" type="ORF">GRG538_LOCUS6709</name>
    <name evidence="4" type="ORF">LUA448_LOCUS31664</name>
    <name evidence="3" type="ORF">TIS948_LOCUS30011</name>
</gene>
<reference evidence="4" key="1">
    <citation type="submission" date="2021-02" db="EMBL/GenBank/DDBJ databases">
        <authorList>
            <person name="Nowell W R."/>
        </authorList>
    </citation>
    <scope>NUCLEOTIDE SEQUENCE</scope>
</reference>
<dbReference type="AlphaFoldDB" id="A0A818PN79"/>
<comment type="caution">
    <text evidence="4">The sequence shown here is derived from an EMBL/GenBank/DDBJ whole genome shotgun (WGS) entry which is preliminary data.</text>
</comment>
<organism evidence="4 5">
    <name type="scientific">Rotaria socialis</name>
    <dbReference type="NCBI Taxonomy" id="392032"/>
    <lineage>
        <taxon>Eukaryota</taxon>
        <taxon>Metazoa</taxon>
        <taxon>Spiralia</taxon>
        <taxon>Gnathifera</taxon>
        <taxon>Rotifera</taxon>
        <taxon>Eurotatoria</taxon>
        <taxon>Bdelloidea</taxon>
        <taxon>Philodinida</taxon>
        <taxon>Philodinidae</taxon>
        <taxon>Rotaria</taxon>
    </lineage>
</organism>
<dbReference type="Proteomes" id="UP000663825">
    <property type="component" value="Unassembled WGS sequence"/>
</dbReference>
<evidence type="ECO:0000313" key="4">
    <source>
        <dbReference type="EMBL" id="CAF3625763.1"/>
    </source>
</evidence>
<protein>
    <submittedName>
        <fullName evidence="4">Uncharacterized protein</fullName>
    </submittedName>
</protein>
<dbReference type="Proteomes" id="UP000663833">
    <property type="component" value="Unassembled WGS sequence"/>
</dbReference>
<feature type="region of interest" description="Disordered" evidence="1">
    <location>
        <begin position="288"/>
        <end position="317"/>
    </location>
</feature>
<evidence type="ECO:0000313" key="2">
    <source>
        <dbReference type="EMBL" id="CAF3364131.1"/>
    </source>
</evidence>
<proteinExistence type="predicted"/>
<sequence>MCSKSFFLDTSRLPDDVLSYTDEAFYNFVEVHLGRINARLLSYLQISSVPCFLLTENPCEILTLDIDDEVLEQMSQEICIKLKNSQVIVKPGIENCLKCLKNLLLRKIEEEMKKMKLKGKQQFMTFANTTPVQSIALSTSISASSTSLLTTPCSPSIIDEHRQYLLKLIHQWCIDNRAILELNELELKEDVDFNFAFSNINNALEINIQCKCGSKLILGKNAGKFQLSNYYKHLKDTNCLHIKALKKRFHDQAQSQKQLGINSITTSSVETNSPMMTVLSVDAPATTSSPIVSRKKGIDSDSNSPKKKVKKSNTVLF</sequence>
<dbReference type="OrthoDB" id="10057356at2759"/>
<evidence type="ECO:0000256" key="1">
    <source>
        <dbReference type="SAM" id="MobiDB-lite"/>
    </source>
</evidence>